<comment type="subcellular location">
    <subcellularLocation>
        <location evidence="2">Cell inner membrane</location>
        <topology evidence="2">Multi-pass membrane protein</topology>
    </subcellularLocation>
    <subcellularLocation>
        <location evidence="12">Cell membrane</location>
        <topology evidence="12">Multi-pass membrane protein</topology>
    </subcellularLocation>
    <subcellularLocation>
        <location evidence="1">Cell membrane</location>
        <topology evidence="1">Peripheral membrane protein</topology>
    </subcellularLocation>
</comment>
<feature type="domain" description="ABC transporter" evidence="14">
    <location>
        <begin position="292"/>
        <end position="541"/>
    </location>
</feature>
<evidence type="ECO:0000256" key="2">
    <source>
        <dbReference type="ARBA" id="ARBA00004429"/>
    </source>
</evidence>
<dbReference type="SUPFAM" id="SSF52540">
    <property type="entry name" value="P-loop containing nucleoside triphosphate hydrolases"/>
    <property type="match status" value="1"/>
</dbReference>
<dbReference type="CDD" id="cd03262">
    <property type="entry name" value="ABC_HisP_GlnQ"/>
    <property type="match status" value="1"/>
</dbReference>
<dbReference type="PROSITE" id="PS00211">
    <property type="entry name" value="ABC_TRANSPORTER_1"/>
    <property type="match status" value="1"/>
</dbReference>
<evidence type="ECO:0000256" key="13">
    <source>
        <dbReference type="SAM" id="MobiDB-lite"/>
    </source>
</evidence>
<comment type="similarity">
    <text evidence="4">Belongs to the binding-protein-dependent transport system permease family. HisMQ subfamily.</text>
</comment>
<dbReference type="InterPro" id="IPR050086">
    <property type="entry name" value="MetN_ABC_transporter-like"/>
</dbReference>
<evidence type="ECO:0000256" key="8">
    <source>
        <dbReference type="ARBA" id="ARBA00022741"/>
    </source>
</evidence>
<keyword evidence="8" id="KW-0547">Nucleotide-binding</keyword>
<dbReference type="InterPro" id="IPR027417">
    <property type="entry name" value="P-loop_NTPase"/>
</dbReference>
<evidence type="ECO:0000256" key="6">
    <source>
        <dbReference type="ARBA" id="ARBA00022475"/>
    </source>
</evidence>
<dbReference type="Proteomes" id="UP001156702">
    <property type="component" value="Unassembled WGS sequence"/>
</dbReference>
<dbReference type="PROSITE" id="PS50893">
    <property type="entry name" value="ABC_TRANSPORTER_2"/>
    <property type="match status" value="1"/>
</dbReference>
<comment type="similarity">
    <text evidence="3">Belongs to the ABC transporter superfamily.</text>
</comment>
<evidence type="ECO:0000256" key="7">
    <source>
        <dbReference type="ARBA" id="ARBA00022692"/>
    </source>
</evidence>
<dbReference type="Pfam" id="PF00005">
    <property type="entry name" value="ABC_tran"/>
    <property type="match status" value="1"/>
</dbReference>
<keyword evidence="5 12" id="KW-0813">Transport</keyword>
<protein>
    <submittedName>
        <fullName evidence="16">ABC transporter permease</fullName>
    </submittedName>
</protein>
<keyword evidence="9" id="KW-0067">ATP-binding</keyword>
<feature type="transmembrane region" description="Helical" evidence="12">
    <location>
        <begin position="16"/>
        <end position="40"/>
    </location>
</feature>
<dbReference type="SMART" id="SM00382">
    <property type="entry name" value="AAA"/>
    <property type="match status" value="1"/>
</dbReference>
<proteinExistence type="inferred from homology"/>
<feature type="domain" description="ABC transmembrane type-1" evidence="15">
    <location>
        <begin position="16"/>
        <end position="204"/>
    </location>
</feature>
<evidence type="ECO:0000256" key="1">
    <source>
        <dbReference type="ARBA" id="ARBA00004202"/>
    </source>
</evidence>
<evidence type="ECO:0000256" key="4">
    <source>
        <dbReference type="ARBA" id="ARBA00010072"/>
    </source>
</evidence>
<feature type="transmembrane region" description="Helical" evidence="12">
    <location>
        <begin position="52"/>
        <end position="72"/>
    </location>
</feature>
<dbReference type="RefSeq" id="WP_280530948.1">
    <property type="nucleotide sequence ID" value="NZ_BSOP01000051.1"/>
</dbReference>
<evidence type="ECO:0000256" key="10">
    <source>
        <dbReference type="ARBA" id="ARBA00022989"/>
    </source>
</evidence>
<evidence type="ECO:0000313" key="16">
    <source>
        <dbReference type="EMBL" id="GLR54540.1"/>
    </source>
</evidence>
<organism evidence="16 17">
    <name type="scientific">Shinella yambaruensis</name>
    <dbReference type="NCBI Taxonomy" id="415996"/>
    <lineage>
        <taxon>Bacteria</taxon>
        <taxon>Pseudomonadati</taxon>
        <taxon>Pseudomonadota</taxon>
        <taxon>Alphaproteobacteria</taxon>
        <taxon>Hyphomicrobiales</taxon>
        <taxon>Rhizobiaceae</taxon>
        <taxon>Shinella</taxon>
    </lineage>
</organism>
<evidence type="ECO:0000256" key="3">
    <source>
        <dbReference type="ARBA" id="ARBA00005417"/>
    </source>
</evidence>
<sequence>MEIVKYLTSVNLLTGLWIAIQITALAMVCGLALGLALALMRMSKNPAISGVAWVYIWIMRGTPILLQLIFIFDALPRLGIRLDPFTTAVIGFALNEAAFAAEFIRGGLLSVKRNQSVAASALGMGPFITLRRIIIPQALRSITPQISNATISMLKGTSLASVVFVNELTFRAQQIVATNFDFFTVFIAAASLYLFTTTLISLGQLVIERRLDPELRSLSKQPSIWERWVTGVRTQHYEVVDADDGGAAGGAGTTAADSSKPAPAKPDDNSIIKVLAASASRSARETADTPFVICKNVHKAYHLRGRGDLEVLKGVDFEVHPGEVVAILGASGSGKSTLLRLINHLEVLNDGEILVEGKHVGYERKRGKLVPTKHLAKARADAKIGMVFQSFDLFDHKTALENIMEAPIQVYGMKPQAARERAMQLLKGVGLEEHADHLPMRLSGGQQQRVAIARALATEPKLMLFDEPTSALDPELVGEVLAVMRSLAEAGMTMIVVTHEINFARDVADRVVFMDKGVIVEDGPAREVLTNPKEERTKQFLRMVDRRD</sequence>
<accession>A0ABQ5ZR05</accession>
<name>A0ABQ5ZR05_9HYPH</name>
<dbReference type="InterPro" id="IPR017871">
    <property type="entry name" value="ABC_transporter-like_CS"/>
</dbReference>
<gene>
    <name evidence="16" type="ORF">GCM10007923_57570</name>
</gene>
<evidence type="ECO:0000259" key="14">
    <source>
        <dbReference type="PROSITE" id="PS50893"/>
    </source>
</evidence>
<dbReference type="InterPro" id="IPR003439">
    <property type="entry name" value="ABC_transporter-like_ATP-bd"/>
</dbReference>
<evidence type="ECO:0000259" key="15">
    <source>
        <dbReference type="PROSITE" id="PS50928"/>
    </source>
</evidence>
<keyword evidence="10 12" id="KW-1133">Transmembrane helix</keyword>
<dbReference type="PANTHER" id="PTHR43166:SF35">
    <property type="entry name" value="L-CYSTINE IMPORT ATP-BINDING PROTEIN TCYN"/>
    <property type="match status" value="1"/>
</dbReference>
<evidence type="ECO:0000256" key="11">
    <source>
        <dbReference type="ARBA" id="ARBA00023136"/>
    </source>
</evidence>
<feature type="transmembrane region" description="Helical" evidence="12">
    <location>
        <begin position="182"/>
        <end position="207"/>
    </location>
</feature>
<feature type="compositionally biased region" description="Low complexity" evidence="13">
    <location>
        <begin position="253"/>
        <end position="262"/>
    </location>
</feature>
<keyword evidence="17" id="KW-1185">Reference proteome</keyword>
<evidence type="ECO:0000256" key="12">
    <source>
        <dbReference type="RuleBase" id="RU363032"/>
    </source>
</evidence>
<evidence type="ECO:0000256" key="9">
    <source>
        <dbReference type="ARBA" id="ARBA00022840"/>
    </source>
</evidence>
<dbReference type="PROSITE" id="PS50928">
    <property type="entry name" value="ABC_TM1"/>
    <property type="match status" value="1"/>
</dbReference>
<dbReference type="InterPro" id="IPR035906">
    <property type="entry name" value="MetI-like_sf"/>
</dbReference>
<comment type="caution">
    <text evidence="16">The sequence shown here is derived from an EMBL/GenBank/DDBJ whole genome shotgun (WGS) entry which is preliminary data.</text>
</comment>
<dbReference type="PANTHER" id="PTHR43166">
    <property type="entry name" value="AMINO ACID IMPORT ATP-BINDING PROTEIN"/>
    <property type="match status" value="1"/>
</dbReference>
<dbReference type="InterPro" id="IPR010065">
    <property type="entry name" value="AA_ABC_transptr_permease_3TM"/>
</dbReference>
<keyword evidence="7 12" id="KW-0812">Transmembrane</keyword>
<dbReference type="SUPFAM" id="SSF161098">
    <property type="entry name" value="MetI-like"/>
    <property type="match status" value="1"/>
</dbReference>
<dbReference type="EMBL" id="BSOP01000051">
    <property type="protein sequence ID" value="GLR54540.1"/>
    <property type="molecule type" value="Genomic_DNA"/>
</dbReference>
<dbReference type="CDD" id="cd06261">
    <property type="entry name" value="TM_PBP2"/>
    <property type="match status" value="1"/>
</dbReference>
<dbReference type="InterPro" id="IPR000515">
    <property type="entry name" value="MetI-like"/>
</dbReference>
<dbReference type="InterPro" id="IPR003593">
    <property type="entry name" value="AAA+_ATPase"/>
</dbReference>
<evidence type="ECO:0000313" key="17">
    <source>
        <dbReference type="Proteomes" id="UP001156702"/>
    </source>
</evidence>
<reference evidence="17" key="1">
    <citation type="journal article" date="2019" name="Int. J. Syst. Evol. Microbiol.">
        <title>The Global Catalogue of Microorganisms (GCM) 10K type strain sequencing project: providing services to taxonomists for standard genome sequencing and annotation.</title>
        <authorList>
            <consortium name="The Broad Institute Genomics Platform"/>
            <consortium name="The Broad Institute Genome Sequencing Center for Infectious Disease"/>
            <person name="Wu L."/>
            <person name="Ma J."/>
        </authorList>
    </citation>
    <scope>NUCLEOTIDE SEQUENCE [LARGE SCALE GENOMIC DNA]</scope>
    <source>
        <strain evidence="17">NBRC 102122</strain>
    </source>
</reference>
<keyword evidence="6" id="KW-1003">Cell membrane</keyword>
<dbReference type="NCBIfam" id="TIGR01726">
    <property type="entry name" value="HEQRo_perm_3TM"/>
    <property type="match status" value="1"/>
</dbReference>
<dbReference type="Pfam" id="PF00528">
    <property type="entry name" value="BPD_transp_1"/>
    <property type="match status" value="1"/>
</dbReference>
<dbReference type="Gene3D" id="3.40.50.300">
    <property type="entry name" value="P-loop containing nucleotide triphosphate hydrolases"/>
    <property type="match status" value="1"/>
</dbReference>
<dbReference type="Gene3D" id="1.10.3720.10">
    <property type="entry name" value="MetI-like"/>
    <property type="match status" value="1"/>
</dbReference>
<keyword evidence="11 12" id="KW-0472">Membrane</keyword>
<evidence type="ECO:0000256" key="5">
    <source>
        <dbReference type="ARBA" id="ARBA00022448"/>
    </source>
</evidence>
<feature type="transmembrane region" description="Helical" evidence="12">
    <location>
        <begin position="84"/>
        <end position="104"/>
    </location>
</feature>
<feature type="region of interest" description="Disordered" evidence="13">
    <location>
        <begin position="248"/>
        <end position="267"/>
    </location>
</feature>